<dbReference type="InterPro" id="IPR020287">
    <property type="entry name" value="Tail_sheath_C"/>
</dbReference>
<dbReference type="Proteomes" id="UP000272888">
    <property type="component" value="Unassembled WGS sequence"/>
</dbReference>
<accession>A0A3A8NGD0</accession>
<evidence type="ECO:0000313" key="4">
    <source>
        <dbReference type="Proteomes" id="UP000272888"/>
    </source>
</evidence>
<dbReference type="RefSeq" id="WP_120647950.1">
    <property type="nucleotide sequence ID" value="NZ_RAWB01000673.1"/>
</dbReference>
<gene>
    <name evidence="3" type="ORF">D7V93_37845</name>
</gene>
<comment type="caution">
    <text evidence="3">The sequence shown here is derived from an EMBL/GenBank/DDBJ whole genome shotgun (WGS) entry which is preliminary data.</text>
</comment>
<evidence type="ECO:0000313" key="3">
    <source>
        <dbReference type="EMBL" id="RKH42420.1"/>
    </source>
</evidence>
<keyword evidence="4" id="KW-1185">Reference proteome</keyword>
<dbReference type="PANTHER" id="PTHR35861:SF1">
    <property type="entry name" value="PHAGE TAIL SHEATH PROTEIN"/>
    <property type="match status" value="1"/>
</dbReference>
<dbReference type="EMBL" id="RAWB01000673">
    <property type="protein sequence ID" value="RKH42420.1"/>
    <property type="molecule type" value="Genomic_DNA"/>
</dbReference>
<organism evidence="3 4">
    <name type="scientific">Corallococcus llansteffanensis</name>
    <dbReference type="NCBI Taxonomy" id="2316731"/>
    <lineage>
        <taxon>Bacteria</taxon>
        <taxon>Pseudomonadati</taxon>
        <taxon>Myxococcota</taxon>
        <taxon>Myxococcia</taxon>
        <taxon>Myxococcales</taxon>
        <taxon>Cystobacterineae</taxon>
        <taxon>Myxococcaceae</taxon>
        <taxon>Corallococcus</taxon>
    </lineage>
</organism>
<dbReference type="PANTHER" id="PTHR35861">
    <property type="match status" value="1"/>
</dbReference>
<dbReference type="Pfam" id="PF17482">
    <property type="entry name" value="Phage_sheath_1C"/>
    <property type="match status" value="1"/>
</dbReference>
<comment type="similarity">
    <text evidence="1">Belongs to the myoviridae tail sheath protein family.</text>
</comment>
<protein>
    <submittedName>
        <fullName evidence="3">Phage tail sheath family protein</fullName>
    </submittedName>
</protein>
<evidence type="ECO:0000259" key="2">
    <source>
        <dbReference type="Pfam" id="PF17482"/>
    </source>
</evidence>
<proteinExistence type="inferred from homology"/>
<feature type="domain" description="Tail sheath protein C-terminal" evidence="2">
    <location>
        <begin position="430"/>
        <end position="536"/>
    </location>
</feature>
<dbReference type="InterPro" id="IPR052042">
    <property type="entry name" value="Tail_sheath_structural"/>
</dbReference>
<dbReference type="AlphaFoldDB" id="A0A3A8NGD0"/>
<evidence type="ECO:0000256" key="1">
    <source>
        <dbReference type="ARBA" id="ARBA00008005"/>
    </source>
</evidence>
<reference evidence="4" key="1">
    <citation type="submission" date="2018-09" db="EMBL/GenBank/DDBJ databases">
        <authorList>
            <person name="Livingstone P.G."/>
            <person name="Whitworth D.E."/>
        </authorList>
    </citation>
    <scope>NUCLEOTIDE SEQUENCE [LARGE SCALE GENOMIC DNA]</scope>
    <source>
        <strain evidence="4">CA051B</strain>
    </source>
</reference>
<dbReference type="Gene3D" id="3.40.50.11780">
    <property type="match status" value="2"/>
</dbReference>
<name>A0A3A8NGD0_9BACT</name>
<sequence length="542" mass="58256">MAYQHPGVYIEELAGPQQISGVGTSTTVFVGWTEAGPLNQPVLIDSWNAFMRAFGNFLWGHNVPFAVYNFFAEGGSLCYVVRAAPNPPSSMTSASVTQGSLTVQASSPGLWGNKLAIQILNYPTENPPSATPKPIFTLRVLYAVPTGPMTIVDSLVSRYVVNNQLTTVTTSSRSYWLVEEYPGLTAADLSKPDVNARSALEQRINSQSLFIRAAVTDIAGTRPNNLVNPTSLQGGGGDSVTTPVDYPTALASLNPRNDINLLVLPDTGMVDDYGLQRSLIQQALSYCESRAPRDLFLIADTPLGLGVEELVAFKSGTASSSGIIPAGNALNSSYGAIYCPWMDFFNGLTSRSVPIPPSGAVAGTYAETDRRVGVFKAPAGVLDGKIASAVGLTALFTSTDQDTLNPNGVNAIRNLARYGIVTYGARTLSTDTSLTYISVRRLLIYIEISLYWGMQWVVFEPNDQKLWGSVNRDVTQFLTTVWQAGGLFGARQSEAFLVQVDASNNPPESRNQGMLFIDISVAPVRPAEFVVIRIQQATLPTG</sequence>